<feature type="domain" description="Lumazine-binding" evidence="11">
    <location>
        <begin position="1"/>
        <end position="97"/>
    </location>
</feature>
<dbReference type="Gene3D" id="2.40.30.20">
    <property type="match status" value="2"/>
</dbReference>
<evidence type="ECO:0000256" key="10">
    <source>
        <dbReference type="PROSITE-ProRule" id="PRU00524"/>
    </source>
</evidence>
<evidence type="ECO:0000256" key="3">
    <source>
        <dbReference type="ARBA" id="ARBA00004887"/>
    </source>
</evidence>
<dbReference type="GO" id="GO:0004746">
    <property type="term" value="F:riboflavin synthase activity"/>
    <property type="evidence" value="ECO:0007669"/>
    <property type="project" value="UniProtKB-EC"/>
</dbReference>
<dbReference type="PIRSF" id="PIRSF000498">
    <property type="entry name" value="Riboflavin_syn_A"/>
    <property type="match status" value="1"/>
</dbReference>
<feature type="repeat" description="Lumazine-binding" evidence="10">
    <location>
        <begin position="1"/>
        <end position="97"/>
    </location>
</feature>
<dbReference type="Pfam" id="PF00677">
    <property type="entry name" value="Lum_binding"/>
    <property type="match status" value="2"/>
</dbReference>
<evidence type="ECO:0000256" key="5">
    <source>
        <dbReference type="ARBA" id="ARBA00013950"/>
    </source>
</evidence>
<feature type="repeat" description="Lumazine-binding" evidence="10">
    <location>
        <begin position="98"/>
        <end position="194"/>
    </location>
</feature>
<evidence type="ECO:0000256" key="9">
    <source>
        <dbReference type="NCBIfam" id="TIGR00187"/>
    </source>
</evidence>
<dbReference type="InterPro" id="IPR001783">
    <property type="entry name" value="Lumazine-bd"/>
</dbReference>
<evidence type="ECO:0000313" key="13">
    <source>
        <dbReference type="Proteomes" id="UP001597267"/>
    </source>
</evidence>
<dbReference type="RefSeq" id="WP_125712541.1">
    <property type="nucleotide sequence ID" value="NZ_JBHTOP010000002.1"/>
</dbReference>
<organism evidence="12 13">
    <name type="scientific">Agrilactobacillus yilanensis</name>
    <dbReference type="NCBI Taxonomy" id="2485997"/>
    <lineage>
        <taxon>Bacteria</taxon>
        <taxon>Bacillati</taxon>
        <taxon>Bacillota</taxon>
        <taxon>Bacilli</taxon>
        <taxon>Lactobacillales</taxon>
        <taxon>Lactobacillaceae</taxon>
        <taxon>Agrilactobacillus</taxon>
    </lineage>
</organism>
<comment type="function">
    <text evidence="2">Catalyzes the dismutation of two molecules of 6,7-dimethyl-8-ribityllumazine, resulting in the formation of riboflavin and 5-amino-6-(D-ribitylamino)uracil.</text>
</comment>
<keyword evidence="13" id="KW-1185">Reference proteome</keyword>
<dbReference type="PANTHER" id="PTHR21098:SF12">
    <property type="entry name" value="RIBOFLAVIN SYNTHASE"/>
    <property type="match status" value="1"/>
</dbReference>
<reference evidence="13" key="1">
    <citation type="journal article" date="2019" name="Int. J. Syst. Evol. Microbiol.">
        <title>The Global Catalogue of Microorganisms (GCM) 10K type strain sequencing project: providing services to taxonomists for standard genome sequencing and annotation.</title>
        <authorList>
            <consortium name="The Broad Institute Genomics Platform"/>
            <consortium name="The Broad Institute Genome Sequencing Center for Infectious Disease"/>
            <person name="Wu L."/>
            <person name="Ma J."/>
        </authorList>
    </citation>
    <scope>NUCLEOTIDE SEQUENCE [LARGE SCALE GENOMIC DNA]</scope>
    <source>
        <strain evidence="13">CCM 8896</strain>
    </source>
</reference>
<dbReference type="Proteomes" id="UP001597267">
    <property type="component" value="Unassembled WGS sequence"/>
</dbReference>
<dbReference type="PROSITE" id="PS51177">
    <property type="entry name" value="LUMAZINE_BIND"/>
    <property type="match status" value="2"/>
</dbReference>
<sequence>MFTGLIQVQGKLKSIYRQIHELKLTCQAPDSFLETVKIGDSIAVDGVCLTVTDVDATTFMAEMMPETFQRSHFKNAKTGQAVNLERALRVDQRFEGHFVQGHVDTVVRLRQKKRQQHALVLTFELPQAYCRQVVSKGSVALNGTSLTVINATTHDFEVGLIPHSQATTNLRTLEVGAQVNLETDILGKYLIRQIELNA</sequence>
<evidence type="ECO:0000256" key="6">
    <source>
        <dbReference type="ARBA" id="ARBA00022619"/>
    </source>
</evidence>
<dbReference type="EC" id="2.5.1.9" evidence="4 9"/>
<dbReference type="SUPFAM" id="SSF63380">
    <property type="entry name" value="Riboflavin synthase domain-like"/>
    <property type="match status" value="2"/>
</dbReference>
<dbReference type="NCBIfam" id="NF006767">
    <property type="entry name" value="PRK09289.1"/>
    <property type="match status" value="1"/>
</dbReference>
<proteinExistence type="predicted"/>
<keyword evidence="7 12" id="KW-0808">Transferase</keyword>
<keyword evidence="6" id="KW-0686">Riboflavin biosynthesis</keyword>
<evidence type="ECO:0000256" key="4">
    <source>
        <dbReference type="ARBA" id="ARBA00012827"/>
    </source>
</evidence>
<evidence type="ECO:0000313" key="12">
    <source>
        <dbReference type="EMBL" id="MFD1670612.1"/>
    </source>
</evidence>
<gene>
    <name evidence="12" type="ORF">ACFQ5M_00725</name>
</gene>
<evidence type="ECO:0000256" key="8">
    <source>
        <dbReference type="ARBA" id="ARBA00022737"/>
    </source>
</evidence>
<dbReference type="EMBL" id="JBHTOP010000002">
    <property type="protein sequence ID" value="MFD1670612.1"/>
    <property type="molecule type" value="Genomic_DNA"/>
</dbReference>
<name>A0ABW4J6L0_9LACO</name>
<comment type="catalytic activity">
    <reaction evidence="1">
        <text>2 6,7-dimethyl-8-(1-D-ribityl)lumazine + H(+) = 5-amino-6-(D-ribitylamino)uracil + riboflavin</text>
        <dbReference type="Rhea" id="RHEA:20772"/>
        <dbReference type="ChEBI" id="CHEBI:15378"/>
        <dbReference type="ChEBI" id="CHEBI:15934"/>
        <dbReference type="ChEBI" id="CHEBI:57986"/>
        <dbReference type="ChEBI" id="CHEBI:58201"/>
        <dbReference type="EC" id="2.5.1.9"/>
    </reaction>
</comment>
<protein>
    <recommendedName>
        <fullName evidence="5 9">Riboflavin synthase</fullName>
        <ecNumber evidence="4 9">2.5.1.9</ecNumber>
    </recommendedName>
</protein>
<keyword evidence="8" id="KW-0677">Repeat</keyword>
<comment type="caution">
    <text evidence="12">The sequence shown here is derived from an EMBL/GenBank/DDBJ whole genome shotgun (WGS) entry which is preliminary data.</text>
</comment>
<evidence type="ECO:0000259" key="11">
    <source>
        <dbReference type="PROSITE" id="PS51177"/>
    </source>
</evidence>
<dbReference type="NCBIfam" id="TIGR00187">
    <property type="entry name" value="ribE"/>
    <property type="match status" value="1"/>
</dbReference>
<comment type="pathway">
    <text evidence="3">Cofactor biosynthesis; riboflavin biosynthesis; riboflavin from 2-hydroxy-3-oxobutyl phosphate and 5-amino-6-(D-ribitylamino)uracil: step 2/2.</text>
</comment>
<feature type="domain" description="Lumazine-binding" evidence="11">
    <location>
        <begin position="98"/>
        <end position="194"/>
    </location>
</feature>
<dbReference type="InterPro" id="IPR026017">
    <property type="entry name" value="Lumazine-bd_dom"/>
</dbReference>
<dbReference type="InterPro" id="IPR023366">
    <property type="entry name" value="ATP_synth_asu-like_sf"/>
</dbReference>
<evidence type="ECO:0000256" key="7">
    <source>
        <dbReference type="ARBA" id="ARBA00022679"/>
    </source>
</evidence>
<accession>A0ABW4J6L0</accession>
<dbReference type="InterPro" id="IPR017938">
    <property type="entry name" value="Riboflavin_synthase-like_b-brl"/>
</dbReference>
<dbReference type="PANTHER" id="PTHR21098">
    <property type="entry name" value="RIBOFLAVIN SYNTHASE ALPHA CHAIN"/>
    <property type="match status" value="1"/>
</dbReference>
<evidence type="ECO:0000256" key="2">
    <source>
        <dbReference type="ARBA" id="ARBA00002803"/>
    </source>
</evidence>
<evidence type="ECO:0000256" key="1">
    <source>
        <dbReference type="ARBA" id="ARBA00000968"/>
    </source>
</evidence>
<dbReference type="CDD" id="cd00402">
    <property type="entry name" value="Riboflavin_synthase_like"/>
    <property type="match status" value="1"/>
</dbReference>